<dbReference type="AlphaFoldDB" id="A0A1J1HK84"/>
<sequence>MDFKLNFKCLHSSVVPLTKSNLLKVTAQKSIAFDIDGVITFISQRESNCAGFDQQLCNRLASLDTTKRQQEMKNEEFNHKTIANFYHLKESKELQFTLYLHKFPTISTSTFFPDLISPGSLKKAILKNF</sequence>
<protein>
    <submittedName>
        <fullName evidence="1">CLUMA_CG000493, isoform A</fullName>
    </submittedName>
</protein>
<keyword evidence="2" id="KW-1185">Reference proteome</keyword>
<organism evidence="1 2">
    <name type="scientific">Clunio marinus</name>
    <dbReference type="NCBI Taxonomy" id="568069"/>
    <lineage>
        <taxon>Eukaryota</taxon>
        <taxon>Metazoa</taxon>
        <taxon>Ecdysozoa</taxon>
        <taxon>Arthropoda</taxon>
        <taxon>Hexapoda</taxon>
        <taxon>Insecta</taxon>
        <taxon>Pterygota</taxon>
        <taxon>Neoptera</taxon>
        <taxon>Endopterygota</taxon>
        <taxon>Diptera</taxon>
        <taxon>Nematocera</taxon>
        <taxon>Chironomoidea</taxon>
        <taxon>Chironomidae</taxon>
        <taxon>Clunio</taxon>
    </lineage>
</organism>
<reference evidence="1 2" key="1">
    <citation type="submission" date="2015-04" db="EMBL/GenBank/DDBJ databases">
        <authorList>
            <person name="Syromyatnikov M.Y."/>
            <person name="Popov V.N."/>
        </authorList>
    </citation>
    <scope>NUCLEOTIDE SEQUENCE [LARGE SCALE GENOMIC DNA]</scope>
</reference>
<accession>A0A1J1HK84</accession>
<name>A0A1J1HK84_9DIPT</name>
<evidence type="ECO:0000313" key="2">
    <source>
        <dbReference type="Proteomes" id="UP000183832"/>
    </source>
</evidence>
<proteinExistence type="predicted"/>
<evidence type="ECO:0000313" key="1">
    <source>
        <dbReference type="EMBL" id="CRK86657.1"/>
    </source>
</evidence>
<dbReference type="Proteomes" id="UP000183832">
    <property type="component" value="Unassembled WGS sequence"/>
</dbReference>
<dbReference type="EMBL" id="CVRI01000002">
    <property type="protein sequence ID" value="CRK86657.1"/>
    <property type="molecule type" value="Genomic_DNA"/>
</dbReference>
<gene>
    <name evidence="1" type="ORF">CLUMA_CG000493</name>
</gene>